<name>A0ABW9B5Y8_9BURK</name>
<protein>
    <submittedName>
        <fullName evidence="1">Tautomerase family protein</fullName>
    </submittedName>
</protein>
<accession>A0ABW9B5Y8</accession>
<evidence type="ECO:0000313" key="1">
    <source>
        <dbReference type="EMBL" id="MFM0007089.1"/>
    </source>
</evidence>
<gene>
    <name evidence="1" type="ORF">PQR57_39800</name>
</gene>
<organism evidence="1 2">
    <name type="scientific">Paraburkholderia dipogonis</name>
    <dbReference type="NCBI Taxonomy" id="1211383"/>
    <lineage>
        <taxon>Bacteria</taxon>
        <taxon>Pseudomonadati</taxon>
        <taxon>Pseudomonadota</taxon>
        <taxon>Betaproteobacteria</taxon>
        <taxon>Burkholderiales</taxon>
        <taxon>Burkholderiaceae</taxon>
        <taxon>Paraburkholderia</taxon>
    </lineage>
</organism>
<dbReference type="EMBL" id="JAQQEZ010000053">
    <property type="protein sequence ID" value="MFM0007089.1"/>
    <property type="molecule type" value="Genomic_DNA"/>
</dbReference>
<dbReference type="Proteomes" id="UP001629230">
    <property type="component" value="Unassembled WGS sequence"/>
</dbReference>
<dbReference type="PANTHER" id="PTHR38460:SF1">
    <property type="entry name" value="TAUTOMERASE YOLI-RELATED"/>
    <property type="match status" value="1"/>
</dbReference>
<dbReference type="SUPFAM" id="SSF55331">
    <property type="entry name" value="Tautomerase/MIF"/>
    <property type="match status" value="1"/>
</dbReference>
<comment type="caution">
    <text evidence="1">The sequence shown here is derived from an EMBL/GenBank/DDBJ whole genome shotgun (WGS) entry which is preliminary data.</text>
</comment>
<dbReference type="Gene3D" id="3.30.429.10">
    <property type="entry name" value="Macrophage Migration Inhibitory Factor"/>
    <property type="match status" value="1"/>
</dbReference>
<dbReference type="InterPro" id="IPR037479">
    <property type="entry name" value="Tauto_MSAD"/>
</dbReference>
<dbReference type="PANTHER" id="PTHR38460">
    <property type="entry name" value="TAUTOMERASE YOLI-RELATED"/>
    <property type="match status" value="1"/>
</dbReference>
<keyword evidence="2" id="KW-1185">Reference proteome</keyword>
<dbReference type="InterPro" id="IPR014347">
    <property type="entry name" value="Tautomerase/MIF_sf"/>
</dbReference>
<sequence>MPLTRIALRAGKSAEYRKAVTQSIQRSLVDTFNVPKDDIFMLITEHEASNFVYDDQYLNVQRSDDLVIIQITLNNTRTLEMKKALYKRMADELAESPGLRREDVFINLVEVLKENWSFGNGIAQYAL</sequence>
<dbReference type="Pfam" id="PF14552">
    <property type="entry name" value="Tautomerase_2"/>
    <property type="match status" value="1"/>
</dbReference>
<dbReference type="RefSeq" id="WP_408181639.1">
    <property type="nucleotide sequence ID" value="NZ_JAQQEZ010000053.1"/>
</dbReference>
<evidence type="ECO:0000313" key="2">
    <source>
        <dbReference type="Proteomes" id="UP001629230"/>
    </source>
</evidence>
<reference evidence="1 2" key="1">
    <citation type="journal article" date="2024" name="Chem. Sci.">
        <title>Discovery of megapolipeptins by genome mining of a Burkholderiales bacteria collection.</title>
        <authorList>
            <person name="Paulo B.S."/>
            <person name="Recchia M.J.J."/>
            <person name="Lee S."/>
            <person name="Fergusson C.H."/>
            <person name="Romanowski S.B."/>
            <person name="Hernandez A."/>
            <person name="Krull N."/>
            <person name="Liu D.Y."/>
            <person name="Cavanagh H."/>
            <person name="Bos A."/>
            <person name="Gray C.A."/>
            <person name="Murphy B.T."/>
            <person name="Linington R.G."/>
            <person name="Eustaquio A.S."/>
        </authorList>
    </citation>
    <scope>NUCLEOTIDE SEQUENCE [LARGE SCALE GENOMIC DNA]</scope>
    <source>
        <strain evidence="1 2">RL17-350-BIC-A</strain>
    </source>
</reference>
<proteinExistence type="predicted"/>